<dbReference type="HOGENOM" id="CLU_1925835_0_0_10"/>
<name>H2BUD2_GILLR</name>
<accession>H2BUD2</accession>
<dbReference type="STRING" id="865937.Gilli_2133"/>
<keyword evidence="1" id="KW-1133">Transmembrane helix</keyword>
<feature type="transmembrane region" description="Helical" evidence="1">
    <location>
        <begin position="74"/>
        <end position="96"/>
    </location>
</feature>
<sequence>MLHMKQQLLGFLKLFIPFSIVLFIIQFLVINFVLEDIDFYYSTWAIYSFHILATFIIYLVLVLIHKNFRDNTGFAFMGGSLLKMLAAVLFLLPMMLKNQDYRFINLLSFFIPYFLYLIFETIYAVRLINSK</sequence>
<keyword evidence="1" id="KW-0472">Membrane</keyword>
<evidence type="ECO:0000313" key="2">
    <source>
        <dbReference type="EMBL" id="EHQ02766.1"/>
    </source>
</evidence>
<dbReference type="eggNOG" id="ENOG5032TJ2">
    <property type="taxonomic scope" value="Bacteria"/>
</dbReference>
<dbReference type="AlphaFoldDB" id="H2BUD2"/>
<protein>
    <submittedName>
        <fullName evidence="2">Membrane protein</fullName>
    </submittedName>
</protein>
<feature type="transmembrane region" description="Helical" evidence="1">
    <location>
        <begin position="102"/>
        <end position="125"/>
    </location>
</feature>
<keyword evidence="3" id="KW-1185">Reference proteome</keyword>
<feature type="transmembrane region" description="Helical" evidence="1">
    <location>
        <begin position="12"/>
        <end position="33"/>
    </location>
</feature>
<dbReference type="Proteomes" id="UP000003844">
    <property type="component" value="Unassembled WGS sequence"/>
</dbReference>
<feature type="transmembrane region" description="Helical" evidence="1">
    <location>
        <begin position="39"/>
        <end position="62"/>
    </location>
</feature>
<gene>
    <name evidence="2" type="ORF">Gilli_2133</name>
</gene>
<proteinExistence type="predicted"/>
<dbReference type="EMBL" id="JH594606">
    <property type="protein sequence ID" value="EHQ02766.1"/>
    <property type="molecule type" value="Genomic_DNA"/>
</dbReference>
<organism evidence="2 3">
    <name type="scientific">Gillisia limnaea (strain DSM 15749 / LMG 21470 / R-8282)</name>
    <dbReference type="NCBI Taxonomy" id="865937"/>
    <lineage>
        <taxon>Bacteria</taxon>
        <taxon>Pseudomonadati</taxon>
        <taxon>Bacteroidota</taxon>
        <taxon>Flavobacteriia</taxon>
        <taxon>Flavobacteriales</taxon>
        <taxon>Flavobacteriaceae</taxon>
        <taxon>Gillisia</taxon>
    </lineage>
</organism>
<evidence type="ECO:0000313" key="3">
    <source>
        <dbReference type="Proteomes" id="UP000003844"/>
    </source>
</evidence>
<reference evidence="3" key="1">
    <citation type="journal article" date="2012" name="Stand. Genomic Sci.">
        <title>Genome sequence of the Antarctic rhodopsins-containing flavobacterium Gillisia limnaea type strain (R-8282(T)).</title>
        <authorList>
            <person name="Riedel T."/>
            <person name="Held B."/>
            <person name="Nolan M."/>
            <person name="Lucas S."/>
            <person name="Lapidus A."/>
            <person name="Tice H."/>
            <person name="Del Rio T.G."/>
            <person name="Cheng J.F."/>
            <person name="Han C."/>
            <person name="Tapia R."/>
            <person name="Goodwin L.A."/>
            <person name="Pitluck S."/>
            <person name="Liolios K."/>
            <person name="Mavromatis K."/>
            <person name="Pagani I."/>
            <person name="Ivanova N."/>
            <person name="Mikhailova N."/>
            <person name="Pati A."/>
            <person name="Chen A."/>
            <person name="Palaniappan K."/>
            <person name="Land M."/>
            <person name="Rohde M."/>
            <person name="Tindall B.J."/>
            <person name="Detter J.C."/>
            <person name="Goker M."/>
            <person name="Bristow J."/>
            <person name="Eisen J.A."/>
            <person name="Markowitz V."/>
            <person name="Hugenholtz P."/>
            <person name="Kyrpides N.C."/>
            <person name="Klenk H.P."/>
            <person name="Woyke T."/>
        </authorList>
    </citation>
    <scope>NUCLEOTIDE SEQUENCE [LARGE SCALE GENOMIC DNA]</scope>
    <source>
        <strain evidence="3">DSM 15749 / LMG 21470 / R-8282</strain>
    </source>
</reference>
<keyword evidence="1" id="KW-0812">Transmembrane</keyword>
<evidence type="ECO:0000256" key="1">
    <source>
        <dbReference type="SAM" id="Phobius"/>
    </source>
</evidence>